<organism evidence="1 2">
    <name type="scientific">Pseudomonas savastanoi pv. glycinea</name>
    <name type="common">Pseudomonas syringae pv. glycinea</name>
    <dbReference type="NCBI Taxonomy" id="318"/>
    <lineage>
        <taxon>Bacteria</taxon>
        <taxon>Pseudomonadati</taxon>
        <taxon>Pseudomonadota</taxon>
        <taxon>Gammaproteobacteria</taxon>
        <taxon>Pseudomonadales</taxon>
        <taxon>Pseudomonadaceae</taxon>
        <taxon>Pseudomonas</taxon>
    </lineage>
</organism>
<sequence>MRKSDGSVFCQVDPFLNFKNRPAAVPSIMPINNELASDHDYCYVAHIKRY</sequence>
<name>A0A3M3G9W0_PSESG</name>
<comment type="caution">
    <text evidence="1">The sequence shown here is derived from an EMBL/GenBank/DDBJ whole genome shotgun (WGS) entry which is preliminary data.</text>
</comment>
<dbReference type="Proteomes" id="UP000276829">
    <property type="component" value="Unassembled WGS sequence"/>
</dbReference>
<dbReference type="EMBL" id="RBON01000103">
    <property type="protein sequence ID" value="RMM71041.1"/>
    <property type="molecule type" value="Genomic_DNA"/>
</dbReference>
<dbReference type="AlphaFoldDB" id="A0A3M3G9W0"/>
<evidence type="ECO:0000313" key="2">
    <source>
        <dbReference type="Proteomes" id="UP000276829"/>
    </source>
</evidence>
<gene>
    <name evidence="1" type="ORF">ALQ73_200070</name>
</gene>
<reference evidence="1 2" key="1">
    <citation type="submission" date="2018-08" db="EMBL/GenBank/DDBJ databases">
        <title>Recombination of ecologically and evolutionarily significant loci maintains genetic cohesion in the Pseudomonas syringae species complex.</title>
        <authorList>
            <person name="Dillon M."/>
            <person name="Thakur S."/>
            <person name="Almeida R.N.D."/>
            <person name="Weir B.S."/>
            <person name="Guttman D.S."/>
        </authorList>
    </citation>
    <scope>NUCLEOTIDE SEQUENCE [LARGE SCALE GENOMIC DNA]</scope>
    <source>
        <strain evidence="1 2">ICMP 4324</strain>
    </source>
</reference>
<protein>
    <submittedName>
        <fullName evidence="1">Uncharacterized protein</fullName>
    </submittedName>
</protein>
<proteinExistence type="predicted"/>
<evidence type="ECO:0000313" key="1">
    <source>
        <dbReference type="EMBL" id="RMM71041.1"/>
    </source>
</evidence>
<accession>A0A3M3G9W0</accession>